<gene>
    <name evidence="6" type="ORF">SAMN00777080_3414</name>
</gene>
<evidence type="ECO:0000256" key="1">
    <source>
        <dbReference type="ARBA" id="ARBA00010641"/>
    </source>
</evidence>
<reference evidence="7" key="1">
    <citation type="submission" date="2017-04" db="EMBL/GenBank/DDBJ databases">
        <authorList>
            <person name="Varghese N."/>
            <person name="Submissions S."/>
        </authorList>
    </citation>
    <scope>NUCLEOTIDE SEQUENCE [LARGE SCALE GENOMIC DNA]</scope>
    <source>
        <strain evidence="7">DSM 16537</strain>
    </source>
</reference>
<dbReference type="InterPro" id="IPR013324">
    <property type="entry name" value="RNA_pol_sigma_r3/r4-like"/>
</dbReference>
<dbReference type="Proteomes" id="UP000192333">
    <property type="component" value="Chromosome I"/>
</dbReference>
<keyword evidence="2" id="KW-0805">Transcription regulation</keyword>
<keyword evidence="7" id="KW-1185">Reference proteome</keyword>
<dbReference type="InterPro" id="IPR007627">
    <property type="entry name" value="RNA_pol_sigma70_r2"/>
</dbReference>
<dbReference type="GO" id="GO:0006352">
    <property type="term" value="P:DNA-templated transcription initiation"/>
    <property type="evidence" value="ECO:0007669"/>
    <property type="project" value="InterPro"/>
</dbReference>
<dbReference type="InterPro" id="IPR013325">
    <property type="entry name" value="RNA_pol_sigma_r2"/>
</dbReference>
<dbReference type="AlphaFoldDB" id="A0A1W2H768"/>
<feature type="domain" description="RNA polymerase sigma-70 region 2" evidence="5">
    <location>
        <begin position="15"/>
        <end position="79"/>
    </location>
</feature>
<evidence type="ECO:0000259" key="5">
    <source>
        <dbReference type="Pfam" id="PF04542"/>
    </source>
</evidence>
<keyword evidence="3" id="KW-0731">Sigma factor</keyword>
<dbReference type="RefSeq" id="WP_084121565.1">
    <property type="nucleotide sequence ID" value="NZ_LT838813.1"/>
</dbReference>
<dbReference type="PANTHER" id="PTHR43133">
    <property type="entry name" value="RNA POLYMERASE ECF-TYPE SIGMA FACTO"/>
    <property type="match status" value="1"/>
</dbReference>
<comment type="similarity">
    <text evidence="1">Belongs to the sigma-70 factor family. ECF subfamily.</text>
</comment>
<dbReference type="STRING" id="758820.SAMN00777080_3414"/>
<dbReference type="Pfam" id="PF04542">
    <property type="entry name" value="Sigma70_r2"/>
    <property type="match status" value="1"/>
</dbReference>
<accession>A0A1W2H768</accession>
<dbReference type="InterPro" id="IPR014284">
    <property type="entry name" value="RNA_pol_sigma-70_dom"/>
</dbReference>
<evidence type="ECO:0000313" key="7">
    <source>
        <dbReference type="Proteomes" id="UP000192333"/>
    </source>
</evidence>
<dbReference type="NCBIfam" id="TIGR02937">
    <property type="entry name" value="sigma70-ECF"/>
    <property type="match status" value="1"/>
</dbReference>
<keyword evidence="4" id="KW-0804">Transcription</keyword>
<evidence type="ECO:0000256" key="4">
    <source>
        <dbReference type="ARBA" id="ARBA00023163"/>
    </source>
</evidence>
<dbReference type="PANTHER" id="PTHR43133:SF45">
    <property type="entry name" value="RNA POLYMERASE ECF-TYPE SIGMA FACTOR"/>
    <property type="match status" value="1"/>
</dbReference>
<sequence length="168" mass="20116">MTRTRQHIIFETWLMQYRALVFKIVRAYASSLEDQDDLFQEICIQIWNSVNSFKEESSPVTWIYRISLNTAIKWGRNTERHRHEPLENVQHVLQENYVPMDPRLDWLYAKIHQLDDIDRSLTLLLLDDFSYKEMSNILGISESYVGVKINRIKKLLISKLNTYNDHEI</sequence>
<dbReference type="SUPFAM" id="SSF88659">
    <property type="entry name" value="Sigma3 and sigma4 domains of RNA polymerase sigma factors"/>
    <property type="match status" value="1"/>
</dbReference>
<evidence type="ECO:0000313" key="6">
    <source>
        <dbReference type="EMBL" id="SMD44780.1"/>
    </source>
</evidence>
<dbReference type="InterPro" id="IPR036388">
    <property type="entry name" value="WH-like_DNA-bd_sf"/>
</dbReference>
<dbReference type="SUPFAM" id="SSF88946">
    <property type="entry name" value="Sigma2 domain of RNA polymerase sigma factors"/>
    <property type="match status" value="1"/>
</dbReference>
<name>A0A1W2H768_9BACT</name>
<dbReference type="Gene3D" id="1.10.1740.10">
    <property type="match status" value="1"/>
</dbReference>
<evidence type="ECO:0000256" key="3">
    <source>
        <dbReference type="ARBA" id="ARBA00023082"/>
    </source>
</evidence>
<protein>
    <submittedName>
        <fullName evidence="6">RNA polymerase sigma-70 factor, ECF subfamily</fullName>
    </submittedName>
</protein>
<dbReference type="InterPro" id="IPR039425">
    <property type="entry name" value="RNA_pol_sigma-70-like"/>
</dbReference>
<proteinExistence type="inferred from homology"/>
<dbReference type="Gene3D" id="1.10.10.10">
    <property type="entry name" value="Winged helix-like DNA-binding domain superfamily/Winged helix DNA-binding domain"/>
    <property type="match status" value="1"/>
</dbReference>
<dbReference type="EMBL" id="LT838813">
    <property type="protein sequence ID" value="SMD44780.1"/>
    <property type="molecule type" value="Genomic_DNA"/>
</dbReference>
<evidence type="ECO:0000256" key="2">
    <source>
        <dbReference type="ARBA" id="ARBA00023015"/>
    </source>
</evidence>
<organism evidence="6 7">
    <name type="scientific">Aquiflexum balticum DSM 16537</name>
    <dbReference type="NCBI Taxonomy" id="758820"/>
    <lineage>
        <taxon>Bacteria</taxon>
        <taxon>Pseudomonadati</taxon>
        <taxon>Bacteroidota</taxon>
        <taxon>Cytophagia</taxon>
        <taxon>Cytophagales</taxon>
        <taxon>Cyclobacteriaceae</taxon>
        <taxon>Aquiflexum</taxon>
    </lineage>
</organism>
<dbReference type="GO" id="GO:0016987">
    <property type="term" value="F:sigma factor activity"/>
    <property type="evidence" value="ECO:0007669"/>
    <property type="project" value="UniProtKB-KW"/>
</dbReference>